<dbReference type="NCBIfam" id="NF003699">
    <property type="entry name" value="PRK05312.1"/>
    <property type="match status" value="1"/>
</dbReference>
<comment type="catalytic activity">
    <reaction evidence="7">
        <text>4-(phosphooxy)-L-threonine + NAD(+) = 3-amino-2-oxopropyl phosphate + CO2 + NADH</text>
        <dbReference type="Rhea" id="RHEA:32275"/>
        <dbReference type="ChEBI" id="CHEBI:16526"/>
        <dbReference type="ChEBI" id="CHEBI:57279"/>
        <dbReference type="ChEBI" id="CHEBI:57540"/>
        <dbReference type="ChEBI" id="CHEBI:57945"/>
        <dbReference type="ChEBI" id="CHEBI:58452"/>
        <dbReference type="EC" id="1.1.1.262"/>
    </reaction>
</comment>
<dbReference type="EMBL" id="JBHSSW010000066">
    <property type="protein sequence ID" value="MFC6200097.1"/>
    <property type="molecule type" value="Genomic_DNA"/>
</dbReference>
<evidence type="ECO:0000256" key="5">
    <source>
        <dbReference type="ARBA" id="ARBA00023027"/>
    </source>
</evidence>
<dbReference type="PANTHER" id="PTHR30004">
    <property type="entry name" value="4-HYDROXYTHREONINE-4-PHOSPHATE DEHYDROGENASE"/>
    <property type="match status" value="1"/>
</dbReference>
<comment type="pathway">
    <text evidence="7">Cofactor biosynthesis; pyridoxine 5'-phosphate biosynthesis; pyridoxine 5'-phosphate from D-erythrose 4-phosphate: step 4/5.</text>
</comment>
<dbReference type="PANTHER" id="PTHR30004:SF6">
    <property type="entry name" value="D-THREONATE 4-PHOSPHATE DEHYDROGENASE"/>
    <property type="match status" value="1"/>
</dbReference>
<evidence type="ECO:0000256" key="7">
    <source>
        <dbReference type="HAMAP-Rule" id="MF_00536"/>
    </source>
</evidence>
<feature type="binding site" evidence="7">
    <location>
        <position position="224"/>
    </location>
    <ligand>
        <name>a divalent metal cation</name>
        <dbReference type="ChEBI" id="CHEBI:60240"/>
        <note>ligand shared between dimeric partners</note>
    </ligand>
</feature>
<comment type="cofactor">
    <cofactor evidence="7">
        <name>Zn(2+)</name>
        <dbReference type="ChEBI" id="CHEBI:29105"/>
    </cofactor>
    <cofactor evidence="7">
        <name>Mg(2+)</name>
        <dbReference type="ChEBI" id="CHEBI:18420"/>
    </cofactor>
    <cofactor evidence="7">
        <name>Co(2+)</name>
        <dbReference type="ChEBI" id="CHEBI:48828"/>
    </cofactor>
    <text evidence="7">Binds 1 divalent metal cation per subunit. Can use ions such as Zn(2+), Mg(2+) or Co(2+).</text>
</comment>
<sequence length="345" mass="36456">MKRPSSGDKPLVLTQGDPAGVGILTTLNAWPVLRESRHLALYLRGDTKVFQDTARRFSCKTPIVEIGHPDEACVAFRDGLPIIPSGETLDITPGKADPRSAAGIITSIKQAVGDVWDGHASAVVTNPISKNLLYAAGFKFPGHTEFLAHLAGELTNGPAPLPIMMLVGGGLKVALATIHIPLMTVAAHLTQDLLHEVCEITVDALKHDFGVETPVLGVCGLNPHAGEAGTIGSEDEDVIVPVIEQFKARGLSVVGPRPGDTIFHESLNGAYDGVVAMYHDQGLIPVKTLDIWGGVNVTLGLPFVRTSPDHGTGYDAAAQGKVRCESLISAIKLAKSMAQNRSKQT</sequence>
<evidence type="ECO:0000256" key="2">
    <source>
        <dbReference type="ARBA" id="ARBA00022723"/>
    </source>
</evidence>
<evidence type="ECO:0000313" key="9">
    <source>
        <dbReference type="Proteomes" id="UP001596303"/>
    </source>
</evidence>
<keyword evidence="7" id="KW-0862">Zinc</keyword>
<name>A0ABW1SEF2_9PROT</name>
<organism evidence="8 9">
    <name type="scientific">Ponticaulis profundi</name>
    <dbReference type="NCBI Taxonomy" id="2665222"/>
    <lineage>
        <taxon>Bacteria</taxon>
        <taxon>Pseudomonadati</taxon>
        <taxon>Pseudomonadota</taxon>
        <taxon>Alphaproteobacteria</taxon>
        <taxon>Hyphomonadales</taxon>
        <taxon>Hyphomonadaceae</taxon>
        <taxon>Ponticaulis</taxon>
    </lineage>
</organism>
<dbReference type="RefSeq" id="WP_377382016.1">
    <property type="nucleotide sequence ID" value="NZ_JBHSSW010000066.1"/>
</dbReference>
<dbReference type="GO" id="GO:0050570">
    <property type="term" value="F:4-hydroxythreonine-4-phosphate dehydrogenase activity"/>
    <property type="evidence" value="ECO:0007669"/>
    <property type="project" value="UniProtKB-EC"/>
</dbReference>
<evidence type="ECO:0000256" key="4">
    <source>
        <dbReference type="ARBA" id="ARBA00023002"/>
    </source>
</evidence>
<evidence type="ECO:0000313" key="8">
    <source>
        <dbReference type="EMBL" id="MFC6200097.1"/>
    </source>
</evidence>
<evidence type="ECO:0000256" key="6">
    <source>
        <dbReference type="ARBA" id="ARBA00023096"/>
    </source>
</evidence>
<evidence type="ECO:0000256" key="3">
    <source>
        <dbReference type="ARBA" id="ARBA00022857"/>
    </source>
</evidence>
<gene>
    <name evidence="7 8" type="primary">pdxA</name>
    <name evidence="8" type="ORF">ACFQDM_18640</name>
</gene>
<keyword evidence="7" id="KW-0460">Magnesium</keyword>
<dbReference type="InterPro" id="IPR005255">
    <property type="entry name" value="PdxA_fam"/>
</dbReference>
<dbReference type="Proteomes" id="UP001596303">
    <property type="component" value="Unassembled WGS sequence"/>
</dbReference>
<keyword evidence="7" id="KW-0170">Cobalt</keyword>
<keyword evidence="9" id="KW-1185">Reference proteome</keyword>
<dbReference type="NCBIfam" id="TIGR00557">
    <property type="entry name" value="pdxA"/>
    <property type="match status" value="1"/>
</dbReference>
<keyword evidence="2 7" id="KW-0479">Metal-binding</keyword>
<dbReference type="EC" id="1.1.1.262" evidence="7"/>
<feature type="binding site" evidence="7">
    <location>
        <position position="279"/>
    </location>
    <ligand>
        <name>a divalent metal cation</name>
        <dbReference type="ChEBI" id="CHEBI:60240"/>
        <note>ligand shared between dimeric partners</note>
    </ligand>
</feature>
<dbReference type="Gene3D" id="3.40.718.10">
    <property type="entry name" value="Isopropylmalate Dehydrogenase"/>
    <property type="match status" value="1"/>
</dbReference>
<dbReference type="SUPFAM" id="SSF53659">
    <property type="entry name" value="Isocitrate/Isopropylmalate dehydrogenase-like"/>
    <property type="match status" value="1"/>
</dbReference>
<comment type="subcellular location">
    <subcellularLocation>
        <location evidence="7">Cytoplasm</location>
    </subcellularLocation>
</comment>
<keyword evidence="4 7" id="KW-0560">Oxidoreductase</keyword>
<keyword evidence="6 7" id="KW-0664">Pyridoxine biosynthesis</keyword>
<comment type="caution">
    <text evidence="8">The sequence shown here is derived from an EMBL/GenBank/DDBJ whole genome shotgun (WGS) entry which is preliminary data.</text>
</comment>
<feature type="binding site" evidence="7">
    <location>
        <position position="179"/>
    </location>
    <ligand>
        <name>a divalent metal cation</name>
        <dbReference type="ChEBI" id="CHEBI:60240"/>
        <note>ligand shared between dimeric partners</note>
    </ligand>
</feature>
<comment type="subunit">
    <text evidence="7">Homodimer.</text>
</comment>
<keyword evidence="1 7" id="KW-0963">Cytoplasm</keyword>
<feature type="binding site" evidence="7">
    <location>
        <position position="143"/>
    </location>
    <ligand>
        <name>substrate</name>
    </ligand>
</feature>
<dbReference type="InterPro" id="IPR037510">
    <property type="entry name" value="PdxA"/>
</dbReference>
<protein>
    <recommendedName>
        <fullName evidence="7">4-hydroxythreonine-4-phosphate dehydrogenase</fullName>
        <ecNumber evidence="7">1.1.1.262</ecNumber>
    </recommendedName>
    <alternativeName>
        <fullName evidence="7">4-(phosphohydroxy)-L-threonine dehydrogenase</fullName>
    </alternativeName>
</protein>
<feature type="binding site" evidence="7">
    <location>
        <position position="287"/>
    </location>
    <ligand>
        <name>substrate</name>
    </ligand>
</feature>
<reference evidence="9" key="1">
    <citation type="journal article" date="2019" name="Int. J. Syst. Evol. Microbiol.">
        <title>The Global Catalogue of Microorganisms (GCM) 10K type strain sequencing project: providing services to taxonomists for standard genome sequencing and annotation.</title>
        <authorList>
            <consortium name="The Broad Institute Genomics Platform"/>
            <consortium name="The Broad Institute Genome Sequencing Center for Infectious Disease"/>
            <person name="Wu L."/>
            <person name="Ma J."/>
        </authorList>
    </citation>
    <scope>NUCLEOTIDE SEQUENCE [LARGE SCALE GENOMIC DNA]</scope>
    <source>
        <strain evidence="9">CGMCC-1.15741</strain>
    </source>
</reference>
<dbReference type="HAMAP" id="MF_00536">
    <property type="entry name" value="PdxA"/>
    <property type="match status" value="1"/>
</dbReference>
<evidence type="ECO:0000256" key="1">
    <source>
        <dbReference type="ARBA" id="ARBA00022490"/>
    </source>
</evidence>
<keyword evidence="3 7" id="KW-0521">NADP</keyword>
<comment type="function">
    <text evidence="7">Catalyzes the NAD(P)-dependent oxidation of 4-(phosphooxy)-L-threonine (HTP) into 2-amino-3-oxo-4-(phosphooxy)butyric acid which spontaneously decarboxylates to form 3-amino-2-oxopropyl phosphate (AHAP).</text>
</comment>
<feature type="binding site" evidence="7">
    <location>
        <position position="144"/>
    </location>
    <ligand>
        <name>substrate</name>
    </ligand>
</feature>
<comment type="miscellaneous">
    <text evidence="7">The active site is located at the dimer interface.</text>
</comment>
<feature type="binding site" evidence="7">
    <location>
        <position position="305"/>
    </location>
    <ligand>
        <name>substrate</name>
    </ligand>
</feature>
<keyword evidence="5 7" id="KW-0520">NAD</keyword>
<comment type="similarity">
    <text evidence="7">Belongs to the PdxA family.</text>
</comment>
<proteinExistence type="inferred from homology"/>
<accession>A0ABW1SEF2</accession>
<dbReference type="Pfam" id="PF04166">
    <property type="entry name" value="PdxA"/>
    <property type="match status" value="1"/>
</dbReference>
<feature type="binding site" evidence="7">
    <location>
        <position position="296"/>
    </location>
    <ligand>
        <name>substrate</name>
    </ligand>
</feature>